<evidence type="ECO:0000313" key="1">
    <source>
        <dbReference type="EMBL" id="MBI1685393.1"/>
    </source>
</evidence>
<evidence type="ECO:0008006" key="3">
    <source>
        <dbReference type="Google" id="ProtNLM"/>
    </source>
</evidence>
<proteinExistence type="predicted"/>
<evidence type="ECO:0000313" key="2">
    <source>
        <dbReference type="Proteomes" id="UP000639859"/>
    </source>
</evidence>
<sequence length="260" mass="30755">MFRDIFGRRSKEYQEGQRLFEDGMAHASRFESDRAIELYTNSIAIHPNPAPYINRANLLSKRMRNFEALTDLLEAKRLDAAQSREFGAVIDREIATELLITSNYRSEIRAKLLEDLASDKINTIARKIFSTSFKVSREGYWQNSRAILEYHFFNDLDNIVKFEDISRFPEAEEYLELYGQNYIDHKIIKCPDESAYLAADITARSFLCCYPVEEYRYLRRRILWDLHQNMLHEDYGDIWSFSSEAKDTIKDFDNFNQATW</sequence>
<dbReference type="Proteomes" id="UP000639859">
    <property type="component" value="Unassembled WGS sequence"/>
</dbReference>
<dbReference type="EMBL" id="JADWOX010000012">
    <property type="protein sequence ID" value="MBI1685393.1"/>
    <property type="molecule type" value="Genomic_DNA"/>
</dbReference>
<protein>
    <recommendedName>
        <fullName evidence="3">Tetratricopeptide repeat protein</fullName>
    </recommendedName>
</protein>
<dbReference type="SUPFAM" id="SSF48452">
    <property type="entry name" value="TPR-like"/>
    <property type="match status" value="1"/>
</dbReference>
<comment type="caution">
    <text evidence="1">The sequence shown here is derived from an EMBL/GenBank/DDBJ whole genome shotgun (WGS) entry which is preliminary data.</text>
</comment>
<keyword evidence="2" id="KW-1185">Reference proteome</keyword>
<dbReference type="RefSeq" id="WP_198577293.1">
    <property type="nucleotide sequence ID" value="NZ_JADWOX010000012.1"/>
</dbReference>
<reference evidence="1 2" key="1">
    <citation type="submission" date="2020-11" db="EMBL/GenBank/DDBJ databases">
        <title>genome sequence of strain KACC 18849.</title>
        <authorList>
            <person name="Gao J."/>
            <person name="Zhang X."/>
        </authorList>
    </citation>
    <scope>NUCLEOTIDE SEQUENCE [LARGE SCALE GENOMIC DNA]</scope>
    <source>
        <strain evidence="1 2">KACC 18849</strain>
    </source>
</reference>
<dbReference type="Gene3D" id="1.25.40.10">
    <property type="entry name" value="Tetratricopeptide repeat domain"/>
    <property type="match status" value="1"/>
</dbReference>
<organism evidence="1 2">
    <name type="scientific">Caulobacter hibisci</name>
    <dbReference type="NCBI Taxonomy" id="2035993"/>
    <lineage>
        <taxon>Bacteria</taxon>
        <taxon>Pseudomonadati</taxon>
        <taxon>Pseudomonadota</taxon>
        <taxon>Alphaproteobacteria</taxon>
        <taxon>Caulobacterales</taxon>
        <taxon>Caulobacteraceae</taxon>
        <taxon>Caulobacter</taxon>
    </lineage>
</organism>
<accession>A0ABS0T3B9</accession>
<gene>
    <name evidence="1" type="ORF">I4Q42_17115</name>
</gene>
<dbReference type="InterPro" id="IPR011990">
    <property type="entry name" value="TPR-like_helical_dom_sf"/>
</dbReference>
<name>A0ABS0T3B9_9CAUL</name>